<name>A0ABT7UJP5_9FIRM</name>
<evidence type="ECO:0000313" key="3">
    <source>
        <dbReference type="Proteomes" id="UP001529275"/>
    </source>
</evidence>
<dbReference type="EMBL" id="JAUDCK010000032">
    <property type="protein sequence ID" value="MDM8196363.1"/>
    <property type="molecule type" value="Genomic_DNA"/>
</dbReference>
<protein>
    <submittedName>
        <fullName evidence="2">DUF6440 family protein</fullName>
    </submittedName>
</protein>
<evidence type="ECO:0000313" key="2">
    <source>
        <dbReference type="EMBL" id="MDM8196363.1"/>
    </source>
</evidence>
<evidence type="ECO:0000259" key="1">
    <source>
        <dbReference type="Pfam" id="PF20037"/>
    </source>
</evidence>
<keyword evidence="3" id="KW-1185">Reference proteome</keyword>
<sequence>MAKKYERFVKSYESSKFASSTEIWVDKETGVNYLFHSNTVGSGMTVLVDREGRPIITTVFPDEE</sequence>
<gene>
    <name evidence="2" type="ORF">QUV98_08550</name>
</gene>
<proteinExistence type="predicted"/>
<reference evidence="3" key="1">
    <citation type="submission" date="2023-06" db="EMBL/GenBank/DDBJ databases">
        <title>Identification and characterization of horizontal gene transfer across gut microbiota members of farm animals based on homology search.</title>
        <authorList>
            <person name="Zeman M."/>
            <person name="Kubasova T."/>
            <person name="Jahodarova E."/>
            <person name="Nykrynova M."/>
            <person name="Rychlik I."/>
        </authorList>
    </citation>
    <scope>NUCLEOTIDE SEQUENCE [LARGE SCALE GENOMIC DNA]</scope>
    <source>
        <strain evidence="3">ET341</strain>
    </source>
</reference>
<accession>A0ABT7UJP5</accession>
<feature type="domain" description="DUF6440" evidence="1">
    <location>
        <begin position="7"/>
        <end position="57"/>
    </location>
</feature>
<dbReference type="InterPro" id="IPR045515">
    <property type="entry name" value="DUF6440"/>
</dbReference>
<comment type="caution">
    <text evidence="2">The sequence shown here is derived from an EMBL/GenBank/DDBJ whole genome shotgun (WGS) entry which is preliminary data.</text>
</comment>
<organism evidence="2 3">
    <name type="scientific">Massilimicrobiota timonensis</name>
    <dbReference type="NCBI Taxonomy" id="1776392"/>
    <lineage>
        <taxon>Bacteria</taxon>
        <taxon>Bacillati</taxon>
        <taxon>Bacillota</taxon>
        <taxon>Erysipelotrichia</taxon>
        <taxon>Erysipelotrichales</taxon>
        <taxon>Erysipelotrichaceae</taxon>
        <taxon>Massilimicrobiota</taxon>
    </lineage>
</organism>
<dbReference type="Proteomes" id="UP001529275">
    <property type="component" value="Unassembled WGS sequence"/>
</dbReference>
<dbReference type="Pfam" id="PF20037">
    <property type="entry name" value="DUF6440"/>
    <property type="match status" value="1"/>
</dbReference>
<dbReference type="RefSeq" id="WP_289527972.1">
    <property type="nucleotide sequence ID" value="NZ_JAUDCK010000032.1"/>
</dbReference>